<sequence length="264" mass="29405">MVPNFWLWLAGQRRSAICLRRDASRLLQLQFKHLGTLHRRPSPHHGHCLFLLTDGTGASPYVSFCSPPWPLDKDQPGSDILHGCAYWRLTSQQPRQTLALQMCVCIEGGSHGPGDTNRVSLCFPSMYMIQRCTEPAAFEVLEYTKSPDRWMARQRRDPLSDFCMVKVWTGEELLCGIGRMRAPEAEAHTTGAMRGRSNRKAFSTPLFTALGPASLLAAAVVVMEGSLRRLGAAWLIYLARTGAILKGYNSVPLKHVPGRAMNVE</sequence>
<keyword evidence="2" id="KW-1185">Reference proteome</keyword>
<proteinExistence type="predicted"/>
<evidence type="ECO:0000313" key="2">
    <source>
        <dbReference type="Proteomes" id="UP000326924"/>
    </source>
</evidence>
<dbReference type="AlphaFoldDB" id="A0A5J5EP98"/>
<gene>
    <name evidence="1" type="ORF">FN846DRAFT_186848</name>
</gene>
<protein>
    <submittedName>
        <fullName evidence="1">Uncharacterized protein</fullName>
    </submittedName>
</protein>
<dbReference type="EMBL" id="VXIS01000171">
    <property type="protein sequence ID" value="KAA8899178.1"/>
    <property type="molecule type" value="Genomic_DNA"/>
</dbReference>
<dbReference type="InParanoid" id="A0A5J5EP98"/>
<dbReference type="Proteomes" id="UP000326924">
    <property type="component" value="Unassembled WGS sequence"/>
</dbReference>
<reference evidence="1 2" key="1">
    <citation type="submission" date="2019-09" db="EMBL/GenBank/DDBJ databases">
        <title>Draft genome of the ectomycorrhizal ascomycete Sphaerosporella brunnea.</title>
        <authorList>
            <consortium name="DOE Joint Genome Institute"/>
            <person name="Benucci G.M."/>
            <person name="Marozzi G."/>
            <person name="Antonielli L."/>
            <person name="Sanchez S."/>
            <person name="Marco P."/>
            <person name="Wang X."/>
            <person name="Falini L.B."/>
            <person name="Barry K."/>
            <person name="Haridas S."/>
            <person name="Lipzen A."/>
            <person name="Labutti K."/>
            <person name="Grigoriev I.V."/>
            <person name="Murat C."/>
            <person name="Martin F."/>
            <person name="Albertini E."/>
            <person name="Donnini D."/>
            <person name="Bonito G."/>
        </authorList>
    </citation>
    <scope>NUCLEOTIDE SEQUENCE [LARGE SCALE GENOMIC DNA]</scope>
    <source>
        <strain evidence="1 2">Sb_GMNB300</strain>
    </source>
</reference>
<comment type="caution">
    <text evidence="1">The sequence shown here is derived from an EMBL/GenBank/DDBJ whole genome shotgun (WGS) entry which is preliminary data.</text>
</comment>
<accession>A0A5J5EP98</accession>
<name>A0A5J5EP98_9PEZI</name>
<organism evidence="1 2">
    <name type="scientific">Sphaerosporella brunnea</name>
    <dbReference type="NCBI Taxonomy" id="1250544"/>
    <lineage>
        <taxon>Eukaryota</taxon>
        <taxon>Fungi</taxon>
        <taxon>Dikarya</taxon>
        <taxon>Ascomycota</taxon>
        <taxon>Pezizomycotina</taxon>
        <taxon>Pezizomycetes</taxon>
        <taxon>Pezizales</taxon>
        <taxon>Pyronemataceae</taxon>
        <taxon>Sphaerosporella</taxon>
    </lineage>
</organism>
<evidence type="ECO:0000313" key="1">
    <source>
        <dbReference type="EMBL" id="KAA8899178.1"/>
    </source>
</evidence>